<dbReference type="Gene3D" id="3.40.830.10">
    <property type="entry name" value="LigB-like"/>
    <property type="match status" value="1"/>
</dbReference>
<dbReference type="HAMAP" id="MF_00055">
    <property type="entry name" value="MEMO1"/>
    <property type="match status" value="1"/>
</dbReference>
<reference evidence="2 3" key="1">
    <citation type="submission" date="2017-10" db="EMBL/GenBank/DDBJ databases">
        <title>Comparative genomics in systemic dimorphic fungi from Ajellomycetaceae.</title>
        <authorList>
            <person name="Munoz J.F."/>
            <person name="Mcewen J.G."/>
            <person name="Clay O.K."/>
            <person name="Cuomo C.A."/>
        </authorList>
    </citation>
    <scope>NUCLEOTIDE SEQUENCE [LARGE SCALE GENOMIC DNA]</scope>
    <source>
        <strain evidence="2 3">UAMH130</strain>
    </source>
</reference>
<sequence>MPSREATHAGSWYSDHEPTLSSQLDKWLSQVPDELPGLGRLPVPGARIVIAPHAGYSYSGRCAAWAYKALDLSKAKRIFLIGPSHHHHLSTIALPRLTSYLTPLSPDPLPLDTDLIAHLLSSTSTTTTAPHFTTMSPAVDSAEHSLELHLPYIHHLLRTLYPTKPAAAYPPLVPMMVGSTSAATEAAFGALLAPYLADETNAFIVSSDFCHWGLRFGYTYYVPDTPVPGPALPLSYPKLPLPTPTPSLTPNSSNTSIITAETQGAIDAVSGGGAFKARNRMLNGGAGAAYIHESISACDVACMKAIASGETALFLEALRKTGNTVCGRHPIGVVMAGLEAARKDGGGDNGDGDGDGEVQKGKFYFVRYERSSDVVAASDSSVSYVSAFAVL</sequence>
<dbReference type="Pfam" id="PF01875">
    <property type="entry name" value="Memo"/>
    <property type="match status" value="1"/>
</dbReference>
<dbReference type="EMBL" id="PDNC01000022">
    <property type="protein sequence ID" value="PGH06390.1"/>
    <property type="molecule type" value="Genomic_DNA"/>
</dbReference>
<dbReference type="OrthoDB" id="417112at2759"/>
<proteinExistence type="inferred from homology"/>
<dbReference type="PANTHER" id="PTHR11060:SF0">
    <property type="entry name" value="PROTEIN MEMO1"/>
    <property type="match status" value="1"/>
</dbReference>
<organism evidence="2 3">
    <name type="scientific">Blastomyces parvus</name>
    <dbReference type="NCBI Taxonomy" id="2060905"/>
    <lineage>
        <taxon>Eukaryota</taxon>
        <taxon>Fungi</taxon>
        <taxon>Dikarya</taxon>
        <taxon>Ascomycota</taxon>
        <taxon>Pezizomycotina</taxon>
        <taxon>Eurotiomycetes</taxon>
        <taxon>Eurotiomycetidae</taxon>
        <taxon>Onygenales</taxon>
        <taxon>Ajellomycetaceae</taxon>
        <taxon>Blastomyces</taxon>
    </lineage>
</organism>
<dbReference type="AlphaFoldDB" id="A0A2B7XBZ1"/>
<evidence type="ECO:0000313" key="3">
    <source>
        <dbReference type="Proteomes" id="UP000224080"/>
    </source>
</evidence>
<accession>A0A2B7XBZ1</accession>
<dbReference type="STRING" id="2060905.A0A2B7XBZ1"/>
<evidence type="ECO:0000313" key="2">
    <source>
        <dbReference type="EMBL" id="PGH06390.1"/>
    </source>
</evidence>
<dbReference type="Proteomes" id="UP000224080">
    <property type="component" value="Unassembled WGS sequence"/>
</dbReference>
<name>A0A2B7XBZ1_9EURO</name>
<dbReference type="NCBIfam" id="TIGR04336">
    <property type="entry name" value="AmmeMemoSam_B"/>
    <property type="match status" value="1"/>
</dbReference>
<dbReference type="InterPro" id="IPR002737">
    <property type="entry name" value="MEMO1_fam"/>
</dbReference>
<comment type="similarity">
    <text evidence="1">Belongs to the MEMO1 family.</text>
</comment>
<dbReference type="PANTHER" id="PTHR11060">
    <property type="entry name" value="PROTEIN MEMO1"/>
    <property type="match status" value="1"/>
</dbReference>
<comment type="caution">
    <text evidence="2">The sequence shown here is derived from an EMBL/GenBank/DDBJ whole genome shotgun (WGS) entry which is preliminary data.</text>
</comment>
<evidence type="ECO:0000256" key="1">
    <source>
        <dbReference type="ARBA" id="ARBA00006315"/>
    </source>
</evidence>
<dbReference type="CDD" id="cd07361">
    <property type="entry name" value="MEMO_like"/>
    <property type="match status" value="1"/>
</dbReference>
<gene>
    <name evidence="2" type="ORF">GX51_02402</name>
</gene>
<keyword evidence="3" id="KW-1185">Reference proteome</keyword>
<protein>
    <submittedName>
        <fullName evidence="2">AmmeMemoRadiSam system protein B</fullName>
    </submittedName>
</protein>